<accession>A0ACC4BS25</accession>
<dbReference type="EMBL" id="RCHU02000008">
    <property type="protein sequence ID" value="KAL3581412.1"/>
    <property type="molecule type" value="Genomic_DNA"/>
</dbReference>
<dbReference type="Proteomes" id="UP000309997">
    <property type="component" value="Unassembled WGS sequence"/>
</dbReference>
<gene>
    <name evidence="1" type="ORF">D5086_015744</name>
</gene>
<reference evidence="1 2" key="1">
    <citation type="journal article" date="2024" name="Plant Biotechnol. J.">
        <title>Genome and CRISPR/Cas9 system of a widespread forest tree (Populus alba) in the world.</title>
        <authorList>
            <person name="Liu Y.J."/>
            <person name="Jiang P.F."/>
            <person name="Han X.M."/>
            <person name="Li X.Y."/>
            <person name="Wang H.M."/>
            <person name="Wang Y.J."/>
            <person name="Wang X.X."/>
            <person name="Zeng Q.Y."/>
        </authorList>
    </citation>
    <scope>NUCLEOTIDE SEQUENCE [LARGE SCALE GENOMIC DNA]</scope>
    <source>
        <strain evidence="2">cv. PAL-ZL1</strain>
    </source>
</reference>
<protein>
    <submittedName>
        <fullName evidence="1">Uncharacterized protein</fullName>
    </submittedName>
</protein>
<comment type="caution">
    <text evidence="1">The sequence shown here is derived from an EMBL/GenBank/DDBJ whole genome shotgun (WGS) entry which is preliminary data.</text>
</comment>
<sequence length="107" mass="12200">MSMTRKQQHEVSITRASSIVPPSSTAKEDIFEYPQRVLDMEAMPPEAIEVSAREGACMYGFEIWLYLQHFSMACHTEKMTLKRDQGVDRWFIYVGLNLCCSRAFGGG</sequence>
<name>A0ACC4BS25_POPAL</name>
<proteinExistence type="predicted"/>
<organism evidence="1 2">
    <name type="scientific">Populus alba</name>
    <name type="common">White poplar</name>
    <dbReference type="NCBI Taxonomy" id="43335"/>
    <lineage>
        <taxon>Eukaryota</taxon>
        <taxon>Viridiplantae</taxon>
        <taxon>Streptophyta</taxon>
        <taxon>Embryophyta</taxon>
        <taxon>Tracheophyta</taxon>
        <taxon>Spermatophyta</taxon>
        <taxon>Magnoliopsida</taxon>
        <taxon>eudicotyledons</taxon>
        <taxon>Gunneridae</taxon>
        <taxon>Pentapetalae</taxon>
        <taxon>rosids</taxon>
        <taxon>fabids</taxon>
        <taxon>Malpighiales</taxon>
        <taxon>Salicaceae</taxon>
        <taxon>Saliceae</taxon>
        <taxon>Populus</taxon>
    </lineage>
</organism>
<evidence type="ECO:0000313" key="2">
    <source>
        <dbReference type="Proteomes" id="UP000309997"/>
    </source>
</evidence>
<evidence type="ECO:0000313" key="1">
    <source>
        <dbReference type="EMBL" id="KAL3581412.1"/>
    </source>
</evidence>
<keyword evidence="2" id="KW-1185">Reference proteome</keyword>